<evidence type="ECO:0000313" key="15">
    <source>
        <dbReference type="EMBL" id="KIV80121.1"/>
    </source>
</evidence>
<feature type="compositionally biased region" description="Polar residues" evidence="13">
    <location>
        <begin position="934"/>
        <end position="945"/>
    </location>
</feature>
<dbReference type="GO" id="GO:0070187">
    <property type="term" value="C:shelterin complex"/>
    <property type="evidence" value="ECO:0007669"/>
    <property type="project" value="TreeGrafter"/>
</dbReference>
<evidence type="ECO:0000256" key="13">
    <source>
        <dbReference type="SAM" id="MobiDB-lite"/>
    </source>
</evidence>
<dbReference type="InterPro" id="IPR021661">
    <property type="entry name" value="Rap1_C"/>
</dbReference>
<dbReference type="SUPFAM" id="SSF46689">
    <property type="entry name" value="Homeodomain-like"/>
    <property type="match status" value="1"/>
</dbReference>
<evidence type="ECO:0000256" key="6">
    <source>
        <dbReference type="ARBA" id="ARBA00022895"/>
    </source>
</evidence>
<dbReference type="CDD" id="cd00202">
    <property type="entry name" value="ZnF_GATA"/>
    <property type="match status" value="1"/>
</dbReference>
<feature type="compositionally biased region" description="Polar residues" evidence="13">
    <location>
        <begin position="630"/>
        <end position="648"/>
    </location>
</feature>
<evidence type="ECO:0000256" key="3">
    <source>
        <dbReference type="ARBA" id="ARBA00010467"/>
    </source>
</evidence>
<evidence type="ECO:0000256" key="11">
    <source>
        <dbReference type="ARBA" id="ARBA00032471"/>
    </source>
</evidence>
<dbReference type="PANTHER" id="PTHR16466">
    <property type="entry name" value="TELOMERE REPEAT-BINDING FACTOR 2-INTERACTING PROTEIN 1"/>
    <property type="match status" value="1"/>
</dbReference>
<dbReference type="SUPFAM" id="SSF57716">
    <property type="entry name" value="Glucocorticoid receptor-like (DNA-binding domain)"/>
    <property type="match status" value="1"/>
</dbReference>
<dbReference type="GO" id="GO:0042162">
    <property type="term" value="F:telomeric DNA binding"/>
    <property type="evidence" value="ECO:0007669"/>
    <property type="project" value="TreeGrafter"/>
</dbReference>
<dbReference type="InterPro" id="IPR039595">
    <property type="entry name" value="TE2IP/Rap1"/>
</dbReference>
<feature type="domain" description="GATA-type" evidence="14">
    <location>
        <begin position="440"/>
        <end position="487"/>
    </location>
</feature>
<dbReference type="GO" id="GO:0010833">
    <property type="term" value="P:telomere maintenance via telomere lengthening"/>
    <property type="evidence" value="ECO:0007669"/>
    <property type="project" value="TreeGrafter"/>
</dbReference>
<dbReference type="Pfam" id="PF08914">
    <property type="entry name" value="Myb_Rap1"/>
    <property type="match status" value="1"/>
</dbReference>
<dbReference type="PROSITE" id="PS50114">
    <property type="entry name" value="GATA_ZN_FINGER_2"/>
    <property type="match status" value="1"/>
</dbReference>
<dbReference type="HOGENOM" id="CLU_301477_0_0_1"/>
<evidence type="ECO:0000256" key="12">
    <source>
        <dbReference type="PROSITE-ProRule" id="PRU00094"/>
    </source>
</evidence>
<evidence type="ECO:0000256" key="10">
    <source>
        <dbReference type="ARBA" id="ARBA00023242"/>
    </source>
</evidence>
<dbReference type="OrthoDB" id="435460at2759"/>
<organism evidence="15 16">
    <name type="scientific">Exophiala sideris</name>
    <dbReference type="NCBI Taxonomy" id="1016849"/>
    <lineage>
        <taxon>Eukaryota</taxon>
        <taxon>Fungi</taxon>
        <taxon>Dikarya</taxon>
        <taxon>Ascomycota</taxon>
        <taxon>Pezizomycotina</taxon>
        <taxon>Eurotiomycetes</taxon>
        <taxon>Chaetothyriomycetidae</taxon>
        <taxon>Chaetothyriales</taxon>
        <taxon>Herpotrichiellaceae</taxon>
        <taxon>Exophiala</taxon>
    </lineage>
</organism>
<feature type="compositionally biased region" description="Acidic residues" evidence="13">
    <location>
        <begin position="723"/>
        <end position="736"/>
    </location>
</feature>
<feature type="compositionally biased region" description="Polar residues" evidence="13">
    <location>
        <begin position="662"/>
        <end position="671"/>
    </location>
</feature>
<feature type="compositionally biased region" description="Low complexity" evidence="13">
    <location>
        <begin position="713"/>
        <end position="722"/>
    </location>
</feature>
<protein>
    <recommendedName>
        <fullName evidence="4">Telomeric repeat-binding factor 2-interacting protein 1</fullName>
    </recommendedName>
    <alternativeName>
        <fullName evidence="11">Repressor/activator protein 1 homolog</fullName>
    </alternativeName>
</protein>
<feature type="region of interest" description="Disordered" evidence="13">
    <location>
        <begin position="185"/>
        <end position="233"/>
    </location>
</feature>
<proteinExistence type="inferred from homology"/>
<feature type="region of interest" description="Disordered" evidence="13">
    <location>
        <begin position="713"/>
        <end position="945"/>
    </location>
</feature>
<dbReference type="GO" id="GO:0006355">
    <property type="term" value="P:regulation of DNA-templated transcription"/>
    <property type="evidence" value="ECO:0007669"/>
    <property type="project" value="InterPro"/>
</dbReference>
<keyword evidence="7" id="KW-0805">Transcription regulation</keyword>
<dbReference type="CDD" id="cd11655">
    <property type="entry name" value="rap1_myb-like"/>
    <property type="match status" value="1"/>
</dbReference>
<dbReference type="Gene3D" id="1.10.10.60">
    <property type="entry name" value="Homeodomain-like"/>
    <property type="match status" value="1"/>
</dbReference>
<feature type="region of interest" description="Disordered" evidence="13">
    <location>
        <begin position="1"/>
        <end position="22"/>
    </location>
</feature>
<keyword evidence="9" id="KW-0804">Transcription</keyword>
<dbReference type="GO" id="GO:0008270">
    <property type="term" value="F:zinc ion binding"/>
    <property type="evidence" value="ECO:0007669"/>
    <property type="project" value="UniProtKB-KW"/>
</dbReference>
<dbReference type="Pfam" id="PF00320">
    <property type="entry name" value="GATA"/>
    <property type="match status" value="1"/>
</dbReference>
<evidence type="ECO:0000256" key="7">
    <source>
        <dbReference type="ARBA" id="ARBA00023015"/>
    </source>
</evidence>
<feature type="compositionally biased region" description="Low complexity" evidence="13">
    <location>
        <begin position="567"/>
        <end position="592"/>
    </location>
</feature>
<dbReference type="Proteomes" id="UP000053599">
    <property type="component" value="Unassembled WGS sequence"/>
</dbReference>
<gene>
    <name evidence="15" type="ORF">PV11_07643</name>
</gene>
<feature type="compositionally biased region" description="Polar residues" evidence="13">
    <location>
        <begin position="543"/>
        <end position="552"/>
    </location>
</feature>
<evidence type="ECO:0000256" key="8">
    <source>
        <dbReference type="ARBA" id="ARBA00023159"/>
    </source>
</evidence>
<dbReference type="AlphaFoldDB" id="A0A0D1WY99"/>
<feature type="compositionally biased region" description="Basic and acidic residues" evidence="13">
    <location>
        <begin position="777"/>
        <end position="787"/>
    </location>
</feature>
<dbReference type="STRING" id="1016849.A0A0D1WY99"/>
<dbReference type="Gene3D" id="3.30.50.10">
    <property type="entry name" value="Erythroid Transcription Factor GATA-1, subunit A"/>
    <property type="match status" value="1"/>
</dbReference>
<comment type="similarity">
    <text evidence="3">Belongs to the RAP1 family.</text>
</comment>
<dbReference type="SMART" id="SM00401">
    <property type="entry name" value="ZnF_GATA"/>
    <property type="match status" value="1"/>
</dbReference>
<evidence type="ECO:0000256" key="4">
    <source>
        <dbReference type="ARBA" id="ARBA00017805"/>
    </source>
</evidence>
<dbReference type="Pfam" id="PF11626">
    <property type="entry name" value="Rap1_C"/>
    <property type="match status" value="1"/>
</dbReference>
<evidence type="ECO:0000256" key="2">
    <source>
        <dbReference type="ARBA" id="ARBA00004574"/>
    </source>
</evidence>
<feature type="region of interest" description="Disordered" evidence="13">
    <location>
        <begin position="396"/>
        <end position="432"/>
    </location>
</feature>
<dbReference type="InterPro" id="IPR013088">
    <property type="entry name" value="Znf_NHR/GATA"/>
</dbReference>
<keyword evidence="12" id="KW-0862">Zinc</keyword>
<dbReference type="InterPro" id="IPR015010">
    <property type="entry name" value="TERF2IP_Myb"/>
</dbReference>
<dbReference type="InterPro" id="IPR038104">
    <property type="entry name" value="Rap1_C_sf"/>
</dbReference>
<dbReference type="PANTHER" id="PTHR16466:SF6">
    <property type="entry name" value="TELOMERIC REPEAT-BINDING FACTOR 2-INTERACTING PROTEIN 1"/>
    <property type="match status" value="1"/>
</dbReference>
<dbReference type="InterPro" id="IPR000679">
    <property type="entry name" value="Znf_GATA"/>
</dbReference>
<feature type="region of interest" description="Disordered" evidence="13">
    <location>
        <begin position="535"/>
        <end position="700"/>
    </location>
</feature>
<evidence type="ECO:0000256" key="1">
    <source>
        <dbReference type="ARBA" id="ARBA00004123"/>
    </source>
</evidence>
<keyword evidence="6" id="KW-0779">Telomere</keyword>
<feature type="compositionally biased region" description="Polar residues" evidence="13">
    <location>
        <begin position="593"/>
        <end position="617"/>
    </location>
</feature>
<keyword evidence="10" id="KW-0539">Nucleus</keyword>
<evidence type="ECO:0000256" key="5">
    <source>
        <dbReference type="ARBA" id="ARBA00022454"/>
    </source>
</evidence>
<evidence type="ECO:0000256" key="9">
    <source>
        <dbReference type="ARBA" id="ARBA00023163"/>
    </source>
</evidence>
<name>A0A0D1WY99_9EURO</name>
<keyword evidence="5" id="KW-0158">Chromosome</keyword>
<keyword evidence="12" id="KW-0863">Zinc-finger</keyword>
<keyword evidence="8" id="KW-0010">Activator</keyword>
<sequence length="1059" mass="118093">MSTHIVYDNVPRTQGEEDNDRDDTRKLFAGQKLWFAHAVPQRHWLMENARLNGATVVNRDVDADIKLVDHARKNQAPGTHSYKYVEWSIRNAELENLADHAVGVSTRVARPVGSTVTAPRAGRVPYTDEDDQFLWNWVKPFEDSGGAIKGNEIYKQIEQVNPRHTYQSWRDRYLKSTRFQKRWVTNAAQVEEPGPQQVEDDAERSTASPSPERARTPLSPLGKRKRGPEVGGERVRLEIQSTVVTRSPELQDPLVVGDPVAAPTVAEQHTAVEALQTVAKASPQAQQVELRAGEVKAQGGEDDTELSGLSPSNVGGGFSIKEYKDLYRMVPQLTESESDKFQGLWKELATSTEYPSHKPDQWKYFFEYRVVPDYCRNKKLKLEEVAPYLCARQESNMATGQHDDADQDDKEVHEALNEQEDQREQDEFSEARTSPGLMMCTNCYTNNSERWRHDKEGKPLCNECAVFLRTHGVPRPSTMGLDTIAEQAETSGTRPQTPSRLISPKKFTITPIVGSVQLPPILLPAEPSVAEAVYARTPPPKSPSFQPESPTLSRPPEPNSSRKRSAGRGSQSQSQSQSQSKSQSLSQPQSIQELNPSSTQSHTQPGSQPQPSEMGDTQSKETQPEEQSDAKSQNPSTAVPSFRATTGTRPRKILQDDPDNLDIQQDSSLSTDKGPPREPPVIPSTESDEEFSFPPFPLLGNRLGERLWALDQHLSQDSSSVSEDQDDDDGIEEEEDSVKIKQEKAATPDHEASPDVGTRANMMGQQAAEEPQPVGQRQREFSSKTDDTGGQEVMPESRRDASPEIPLQRLESGSQPVDNWETAPEQQQQGMNTERRLSTQALFDRPNTHDALDLGLEIPDPEGGWDSILGPGAANGPDHEHLGTVSEDNQAHDKQAAIPAREPGEDKGSRPEDNDHVHPSSTARSTIPVEPQAAQETSEDNSTTDQWIAYEESLHPDERNLRPICIKALECTSINFERASLVVEIMLDQLQHKRRRTSRSSFVTLNEIEIPEDMPGAWSDEDDRLLLSNNMDDVLGMVAKHGRANCDARFEFLFEYAEK</sequence>
<dbReference type="GO" id="GO:0031848">
    <property type="term" value="P:protection from non-homologous end joining at telomere"/>
    <property type="evidence" value="ECO:0007669"/>
    <property type="project" value="TreeGrafter"/>
</dbReference>
<reference evidence="15 16" key="1">
    <citation type="submission" date="2015-01" db="EMBL/GenBank/DDBJ databases">
        <title>The Genome Sequence of Exophiala sideris CBS121828.</title>
        <authorList>
            <consortium name="The Broad Institute Genomics Platform"/>
            <person name="Cuomo C."/>
            <person name="de Hoog S."/>
            <person name="Gorbushina A."/>
            <person name="Stielow B."/>
            <person name="Teixiera M."/>
            <person name="Abouelleil A."/>
            <person name="Chapman S.B."/>
            <person name="Priest M."/>
            <person name="Young S.K."/>
            <person name="Wortman J."/>
            <person name="Nusbaum C."/>
            <person name="Birren B."/>
        </authorList>
    </citation>
    <scope>NUCLEOTIDE SEQUENCE [LARGE SCALE GENOMIC DNA]</scope>
    <source>
        <strain evidence="15 16">CBS 121828</strain>
    </source>
</reference>
<feature type="compositionally biased region" description="Basic and acidic residues" evidence="13">
    <location>
        <begin position="902"/>
        <end position="918"/>
    </location>
</feature>
<comment type="subcellular location">
    <subcellularLocation>
        <location evidence="2">Chromosome</location>
        <location evidence="2">Telomere</location>
    </subcellularLocation>
    <subcellularLocation>
        <location evidence="1">Nucleus</location>
    </subcellularLocation>
</comment>
<dbReference type="InterPro" id="IPR009057">
    <property type="entry name" value="Homeodomain-like_sf"/>
</dbReference>
<feature type="compositionally biased region" description="Basic and acidic residues" evidence="13">
    <location>
        <begin position="410"/>
        <end position="430"/>
    </location>
</feature>
<accession>A0A0D1WY99</accession>
<keyword evidence="12" id="KW-0479">Metal-binding</keyword>
<feature type="compositionally biased region" description="Basic and acidic residues" evidence="13">
    <location>
        <begin position="737"/>
        <end position="753"/>
    </location>
</feature>
<dbReference type="Gene3D" id="1.10.10.2170">
    <property type="match status" value="1"/>
</dbReference>
<evidence type="ECO:0000259" key="14">
    <source>
        <dbReference type="PROSITE" id="PS50114"/>
    </source>
</evidence>
<dbReference type="EMBL" id="KN846953">
    <property type="protein sequence ID" value="KIV80121.1"/>
    <property type="molecule type" value="Genomic_DNA"/>
</dbReference>
<evidence type="ECO:0000313" key="16">
    <source>
        <dbReference type="Proteomes" id="UP000053599"/>
    </source>
</evidence>